<dbReference type="EMBL" id="JACEEZ010021476">
    <property type="protein sequence ID" value="KAG0713451.1"/>
    <property type="molecule type" value="Genomic_DNA"/>
</dbReference>
<evidence type="ECO:0000313" key="4">
    <source>
        <dbReference type="EMBL" id="KAG0713451.1"/>
    </source>
</evidence>
<dbReference type="InterPro" id="IPR018785">
    <property type="entry name" value="CDPF1_dom"/>
</dbReference>
<proteinExistence type="inferred from homology"/>
<dbReference type="Proteomes" id="UP000770661">
    <property type="component" value="Unassembled WGS sequence"/>
</dbReference>
<gene>
    <name evidence="4" type="primary">CDPF1</name>
    <name evidence="4" type="ORF">GWK47_016200</name>
</gene>
<dbReference type="PANTHER" id="PTHR31849:SF1">
    <property type="entry name" value="CYSTEINE-RICH DPF MOTIF DOMAIN-CONTAINING PROTEIN 1"/>
    <property type="match status" value="1"/>
</dbReference>
<name>A0A8J4XRM0_CHIOP</name>
<dbReference type="PRINTS" id="PR01995">
    <property type="entry name" value="UPF0595"/>
</dbReference>
<evidence type="ECO:0000256" key="2">
    <source>
        <dbReference type="ARBA" id="ARBA00014801"/>
    </source>
</evidence>
<reference evidence="4" key="1">
    <citation type="submission" date="2020-07" db="EMBL/GenBank/DDBJ databases">
        <title>The High-quality genome of the commercially important snow crab, Chionoecetes opilio.</title>
        <authorList>
            <person name="Jeong J.-H."/>
            <person name="Ryu S."/>
        </authorList>
    </citation>
    <scope>NUCLEOTIDE SEQUENCE</scope>
    <source>
        <strain evidence="4">MADBK_172401_WGS</strain>
        <tissue evidence="4">Digestive gland</tissue>
    </source>
</reference>
<accession>A0A8J4XRM0</accession>
<organism evidence="4 5">
    <name type="scientific">Chionoecetes opilio</name>
    <name type="common">Atlantic snow crab</name>
    <name type="synonym">Cancer opilio</name>
    <dbReference type="NCBI Taxonomy" id="41210"/>
    <lineage>
        <taxon>Eukaryota</taxon>
        <taxon>Metazoa</taxon>
        <taxon>Ecdysozoa</taxon>
        <taxon>Arthropoda</taxon>
        <taxon>Crustacea</taxon>
        <taxon>Multicrustacea</taxon>
        <taxon>Malacostraca</taxon>
        <taxon>Eumalacostraca</taxon>
        <taxon>Eucarida</taxon>
        <taxon>Decapoda</taxon>
        <taxon>Pleocyemata</taxon>
        <taxon>Brachyura</taxon>
        <taxon>Eubrachyura</taxon>
        <taxon>Majoidea</taxon>
        <taxon>Majidae</taxon>
        <taxon>Chionoecetes</taxon>
    </lineage>
</organism>
<dbReference type="InterPro" id="IPR042426">
    <property type="entry name" value="CDPF1"/>
</dbReference>
<sequence length="132" mass="15007">MAEKTVKNENGENMESECNEVNTKDEKGGTFLCENCGLRETYHHYGRRPPFHRGVAFQDDCYVMRDPFQSQATSSFLLLGSTCTVCDRVVCQATSCSVYYTARFCVGCAEANLTEFPKEMQQRINKAHTHQK</sequence>
<evidence type="ECO:0000256" key="1">
    <source>
        <dbReference type="ARBA" id="ARBA00007917"/>
    </source>
</evidence>
<keyword evidence="5" id="KW-1185">Reference proteome</keyword>
<evidence type="ECO:0000313" key="5">
    <source>
        <dbReference type="Proteomes" id="UP000770661"/>
    </source>
</evidence>
<evidence type="ECO:0000259" key="3">
    <source>
        <dbReference type="Pfam" id="PF10170"/>
    </source>
</evidence>
<comment type="caution">
    <text evidence="4">The sequence shown here is derived from an EMBL/GenBank/DDBJ whole genome shotgun (WGS) entry which is preliminary data.</text>
</comment>
<protein>
    <recommendedName>
        <fullName evidence="2">Cysteine-rich DPF motif domain-containing protein 1</fullName>
    </recommendedName>
</protein>
<dbReference type="Pfam" id="PF10170">
    <property type="entry name" value="C6_DPF"/>
    <property type="match status" value="1"/>
</dbReference>
<dbReference type="PANTHER" id="PTHR31849">
    <property type="entry name" value="CYSTEINE-RICH PDF MOTIF DOMAIN-CONTAINING PROTEIN 1"/>
    <property type="match status" value="1"/>
</dbReference>
<comment type="similarity">
    <text evidence="1">Belongs to the CDPF1 family.</text>
</comment>
<dbReference type="OrthoDB" id="191995at2759"/>
<feature type="domain" description="Cysteine-rich DPF motif" evidence="3">
    <location>
        <begin position="31"/>
        <end position="124"/>
    </location>
</feature>
<dbReference type="AlphaFoldDB" id="A0A8J4XRM0"/>